<gene>
    <name evidence="1" type="ORF">EVAR_101982_1</name>
</gene>
<organism evidence="1 2">
    <name type="scientific">Eumeta variegata</name>
    <name type="common">Bagworm moth</name>
    <name type="synonym">Eumeta japonica</name>
    <dbReference type="NCBI Taxonomy" id="151549"/>
    <lineage>
        <taxon>Eukaryota</taxon>
        <taxon>Metazoa</taxon>
        <taxon>Ecdysozoa</taxon>
        <taxon>Arthropoda</taxon>
        <taxon>Hexapoda</taxon>
        <taxon>Insecta</taxon>
        <taxon>Pterygota</taxon>
        <taxon>Neoptera</taxon>
        <taxon>Endopterygota</taxon>
        <taxon>Lepidoptera</taxon>
        <taxon>Glossata</taxon>
        <taxon>Ditrysia</taxon>
        <taxon>Tineoidea</taxon>
        <taxon>Psychidae</taxon>
        <taxon>Oiketicinae</taxon>
        <taxon>Eumeta</taxon>
    </lineage>
</organism>
<protein>
    <submittedName>
        <fullName evidence="1">Uncharacterized protein</fullName>
    </submittedName>
</protein>
<evidence type="ECO:0000313" key="2">
    <source>
        <dbReference type="Proteomes" id="UP000299102"/>
    </source>
</evidence>
<sequence length="76" mass="8612">MPRPHRRFSELNASAGNPRKLICFITYHAMYRYHTGAQHGELSAAARSRHEQKEFKGADVRLTVTAVAPPRAPRRA</sequence>
<dbReference type="EMBL" id="BGZK01000083">
    <property type="protein sequence ID" value="GBP16964.1"/>
    <property type="molecule type" value="Genomic_DNA"/>
</dbReference>
<comment type="caution">
    <text evidence="1">The sequence shown here is derived from an EMBL/GenBank/DDBJ whole genome shotgun (WGS) entry which is preliminary data.</text>
</comment>
<dbReference type="AlphaFoldDB" id="A0A4C1TST3"/>
<reference evidence="1 2" key="1">
    <citation type="journal article" date="2019" name="Commun. Biol.">
        <title>The bagworm genome reveals a unique fibroin gene that provides high tensile strength.</title>
        <authorList>
            <person name="Kono N."/>
            <person name="Nakamura H."/>
            <person name="Ohtoshi R."/>
            <person name="Tomita M."/>
            <person name="Numata K."/>
            <person name="Arakawa K."/>
        </authorList>
    </citation>
    <scope>NUCLEOTIDE SEQUENCE [LARGE SCALE GENOMIC DNA]</scope>
</reference>
<proteinExistence type="predicted"/>
<dbReference type="Proteomes" id="UP000299102">
    <property type="component" value="Unassembled WGS sequence"/>
</dbReference>
<keyword evidence="2" id="KW-1185">Reference proteome</keyword>
<evidence type="ECO:0000313" key="1">
    <source>
        <dbReference type="EMBL" id="GBP16964.1"/>
    </source>
</evidence>
<name>A0A4C1TST3_EUMVA</name>
<accession>A0A4C1TST3</accession>